<reference evidence="10 11" key="1">
    <citation type="submission" date="2021-02" db="EMBL/GenBank/DDBJ databases">
        <title>A novel species of genus Amphritea isolated from a fishpond in China.</title>
        <authorList>
            <person name="Lu H."/>
        </authorList>
    </citation>
    <scope>NUCLEOTIDE SEQUENCE [LARGE SCALE GENOMIC DNA]</scope>
    <source>
        <strain evidence="10 11">RP18W</strain>
    </source>
</reference>
<feature type="domain" description="PAC" evidence="7">
    <location>
        <begin position="557"/>
        <end position="609"/>
    </location>
</feature>
<dbReference type="InterPro" id="IPR013656">
    <property type="entry name" value="PAS_4"/>
</dbReference>
<evidence type="ECO:0000259" key="6">
    <source>
        <dbReference type="PROSITE" id="PS50112"/>
    </source>
</evidence>
<dbReference type="InterPro" id="IPR003018">
    <property type="entry name" value="GAF"/>
</dbReference>
<dbReference type="PROSITE" id="PS50887">
    <property type="entry name" value="GGDEF"/>
    <property type="match status" value="1"/>
</dbReference>
<dbReference type="SUPFAM" id="SSF55781">
    <property type="entry name" value="GAF domain-like"/>
    <property type="match status" value="1"/>
</dbReference>
<evidence type="ECO:0000313" key="11">
    <source>
        <dbReference type="Proteomes" id="UP000760472"/>
    </source>
</evidence>
<dbReference type="Gene3D" id="3.40.50.2300">
    <property type="match status" value="1"/>
</dbReference>
<dbReference type="SUPFAM" id="SSF55785">
    <property type="entry name" value="PYP-like sensor domain (PAS domain)"/>
    <property type="match status" value="2"/>
</dbReference>
<dbReference type="InterPro" id="IPR052155">
    <property type="entry name" value="Biofilm_reg_signaling"/>
</dbReference>
<dbReference type="EMBL" id="JAFFZP010000018">
    <property type="protein sequence ID" value="MBN0988199.1"/>
    <property type="molecule type" value="Genomic_DNA"/>
</dbReference>
<dbReference type="Pfam" id="PF00563">
    <property type="entry name" value="EAL"/>
    <property type="match status" value="1"/>
</dbReference>
<comment type="caution">
    <text evidence="10">The sequence shown here is derived from an EMBL/GenBank/DDBJ whole genome shotgun (WGS) entry which is preliminary data.</text>
</comment>
<feature type="domain" description="EAL" evidence="8">
    <location>
        <begin position="788"/>
        <end position="1042"/>
    </location>
</feature>
<dbReference type="NCBIfam" id="TIGR00229">
    <property type="entry name" value="sensory_box"/>
    <property type="match status" value="2"/>
</dbReference>
<dbReference type="SMART" id="SM00086">
    <property type="entry name" value="PAC"/>
    <property type="match status" value="2"/>
</dbReference>
<gene>
    <name evidence="10" type="ORF">JW498_12570</name>
</gene>
<dbReference type="SUPFAM" id="SSF52172">
    <property type="entry name" value="CheY-like"/>
    <property type="match status" value="1"/>
</dbReference>
<keyword evidence="2" id="KW-0418">Kinase</keyword>
<dbReference type="InterPro" id="IPR000160">
    <property type="entry name" value="GGDEF_dom"/>
</dbReference>
<keyword evidence="4" id="KW-0175">Coiled coil</keyword>
<feature type="domain" description="PAS" evidence="6">
    <location>
        <begin position="482"/>
        <end position="541"/>
    </location>
</feature>
<dbReference type="CDD" id="cd00130">
    <property type="entry name" value="PAS"/>
    <property type="match status" value="2"/>
</dbReference>
<dbReference type="InterPro" id="IPR000014">
    <property type="entry name" value="PAS"/>
</dbReference>
<dbReference type="InterPro" id="IPR001633">
    <property type="entry name" value="EAL_dom"/>
</dbReference>
<dbReference type="InterPro" id="IPR000700">
    <property type="entry name" value="PAS-assoc_C"/>
</dbReference>
<dbReference type="CDD" id="cd01949">
    <property type="entry name" value="GGDEF"/>
    <property type="match status" value="1"/>
</dbReference>
<dbReference type="InterPro" id="IPR011006">
    <property type="entry name" value="CheY-like_superfamily"/>
</dbReference>
<dbReference type="InterPro" id="IPR043128">
    <property type="entry name" value="Rev_trsase/Diguanyl_cyclase"/>
</dbReference>
<keyword evidence="11" id="KW-1185">Reference proteome</keyword>
<protein>
    <submittedName>
        <fullName evidence="10">EAL domain-containing protein</fullName>
    </submittedName>
</protein>
<dbReference type="SMART" id="SM00065">
    <property type="entry name" value="GAF"/>
    <property type="match status" value="1"/>
</dbReference>
<feature type="domain" description="Response regulatory" evidence="5">
    <location>
        <begin position="10"/>
        <end position="126"/>
    </location>
</feature>
<feature type="domain" description="GGDEF" evidence="9">
    <location>
        <begin position="641"/>
        <end position="779"/>
    </location>
</feature>
<evidence type="ECO:0000259" key="8">
    <source>
        <dbReference type="PROSITE" id="PS50883"/>
    </source>
</evidence>
<dbReference type="PANTHER" id="PTHR44757:SF2">
    <property type="entry name" value="BIOFILM ARCHITECTURE MAINTENANCE PROTEIN MBAA"/>
    <property type="match status" value="1"/>
</dbReference>
<dbReference type="SMART" id="SM00052">
    <property type="entry name" value="EAL"/>
    <property type="match status" value="1"/>
</dbReference>
<dbReference type="RefSeq" id="WP_205213757.1">
    <property type="nucleotide sequence ID" value="NZ_JAFFZP010000018.1"/>
</dbReference>
<feature type="coiled-coil region" evidence="4">
    <location>
        <begin position="128"/>
        <end position="187"/>
    </location>
</feature>
<accession>A0ABS2W930</accession>
<keyword evidence="1" id="KW-0808">Transferase</keyword>
<dbReference type="InterPro" id="IPR035965">
    <property type="entry name" value="PAS-like_dom_sf"/>
</dbReference>
<dbReference type="PROSITE" id="PS50110">
    <property type="entry name" value="RESPONSE_REGULATORY"/>
    <property type="match status" value="1"/>
</dbReference>
<sequence>MNFVDPHKYSILIVDDVPANLAVVAEHLARSGFQIKVASTGEIGLKIAQRTLPDLILLDVMLPGMDGYEICRLLKADEKTQDIPVIFMTAMTQTDHKIRGFKEGGVDYITKPLQQEEVLARVSTHLHLRALTLKLEEAKEDLEQRVVERTVELAQANENLKKEIIERKNTQIALVRSEQEYRNLSDNSPDSIVRYDHQCRAIYCNPSLAQTLGLPTEKILGKMPTELTGHSNNRKTLEFEEKVREVLKNGQPAEMELTLRHTEGELHSHFVRFAPERDPFGNTVSVLAIGRDITQRKKDEAALKHLNRELRAISDCNQVLVRAENEQQLLDDICHIICDEAGYFLAWVGLQADSSTHTFSPVASAGPGTHQGYIERLQESWTNHDHGLSGATLRSGEITCVNDFTTESRGKPWINIAAEFGYGSSIALPLKDEHQHTFGVLNIYSTETDAFTEEEQRLLSELAGDLAFGIVTLRRRIEHDKAEEQIRIAATAFEAQEGIIITDADKQILRVNAAFMKISGYTSEEVIGSTPNLLKSDYHDDAYFQKMWDCIKRDGVWQDEIWNRRKNGMVFPGWLNITAVKNLCGDITHYVGTLTDITERKQAAAEIEHLAYHDPLTLLPNRRLLLDRLDQALTAGNRSQHKGALLLIDLDNFKTLNDTRGHDAGDQLLIDVARRLMTCVRKGDTVARFGGDEFMILLKNLSSDLQEAAEQSRQIGEKILHSLNQPYTIDRQKQHITTSLGITLFSDTKNTAHDLIKQTDIAMYQAKADGRNTLRFFDPEMQATVIERATLETALRYAIEDQQFLVHYQPQFNEQGDIIGAELLLRWKHPERGMVRPDEFIPLAEETGLILQVGRWVLETACKQLKVWADQPYFQNLNLAVNVSQCQFREDDFTDQVRQILEETGASPKRLKLELTESLLIDDIECSINKMHSLRALGVEFSLDDFGTGYSSLSYLTQLPLEQLKIDRSFISTLPDSHNDAVVVQTIITMAQSLKLSVIAEGVENEAQKQFLEQHGCTNYQGYLFSKPITVTEFEAFVATHIPLHPHQN</sequence>
<dbReference type="InterPro" id="IPR001610">
    <property type="entry name" value="PAC"/>
</dbReference>
<dbReference type="PROSITE" id="PS50113">
    <property type="entry name" value="PAC"/>
    <property type="match status" value="2"/>
</dbReference>
<dbReference type="SMART" id="SM00091">
    <property type="entry name" value="PAS"/>
    <property type="match status" value="2"/>
</dbReference>
<dbReference type="InterPro" id="IPR001789">
    <property type="entry name" value="Sig_transdc_resp-reg_receiver"/>
</dbReference>
<dbReference type="SMART" id="SM00267">
    <property type="entry name" value="GGDEF"/>
    <property type="match status" value="1"/>
</dbReference>
<feature type="domain" description="PAS" evidence="6">
    <location>
        <begin position="177"/>
        <end position="250"/>
    </location>
</feature>
<dbReference type="CDD" id="cd19920">
    <property type="entry name" value="REC_PA4781-like"/>
    <property type="match status" value="1"/>
</dbReference>
<evidence type="ECO:0000259" key="7">
    <source>
        <dbReference type="PROSITE" id="PS50113"/>
    </source>
</evidence>
<evidence type="ECO:0000256" key="2">
    <source>
        <dbReference type="ARBA" id="ARBA00022777"/>
    </source>
</evidence>
<dbReference type="Pfam" id="PF00072">
    <property type="entry name" value="Response_reg"/>
    <property type="match status" value="1"/>
</dbReference>
<dbReference type="PANTHER" id="PTHR44757">
    <property type="entry name" value="DIGUANYLATE CYCLASE DGCP"/>
    <property type="match status" value="1"/>
</dbReference>
<dbReference type="Pfam" id="PF08448">
    <property type="entry name" value="PAS_4"/>
    <property type="match status" value="1"/>
</dbReference>
<evidence type="ECO:0000256" key="1">
    <source>
        <dbReference type="ARBA" id="ARBA00022679"/>
    </source>
</evidence>
<dbReference type="InterPro" id="IPR035919">
    <property type="entry name" value="EAL_sf"/>
</dbReference>
<dbReference type="PROSITE" id="PS50883">
    <property type="entry name" value="EAL"/>
    <property type="match status" value="1"/>
</dbReference>
<dbReference type="Pfam" id="PF13185">
    <property type="entry name" value="GAF_2"/>
    <property type="match status" value="1"/>
</dbReference>
<dbReference type="Proteomes" id="UP000760472">
    <property type="component" value="Unassembled WGS sequence"/>
</dbReference>
<dbReference type="NCBIfam" id="TIGR00254">
    <property type="entry name" value="GGDEF"/>
    <property type="match status" value="1"/>
</dbReference>
<dbReference type="InterPro" id="IPR029016">
    <property type="entry name" value="GAF-like_dom_sf"/>
</dbReference>
<evidence type="ECO:0000256" key="4">
    <source>
        <dbReference type="SAM" id="Coils"/>
    </source>
</evidence>
<dbReference type="CDD" id="cd01948">
    <property type="entry name" value="EAL"/>
    <property type="match status" value="1"/>
</dbReference>
<dbReference type="Gene3D" id="3.30.450.40">
    <property type="match status" value="1"/>
</dbReference>
<organism evidence="10 11">
    <name type="scientific">Amphritea pacifica</name>
    <dbReference type="NCBI Taxonomy" id="2811233"/>
    <lineage>
        <taxon>Bacteria</taxon>
        <taxon>Pseudomonadati</taxon>
        <taxon>Pseudomonadota</taxon>
        <taxon>Gammaproteobacteria</taxon>
        <taxon>Oceanospirillales</taxon>
        <taxon>Oceanospirillaceae</taxon>
        <taxon>Amphritea</taxon>
    </lineage>
</organism>
<proteinExistence type="predicted"/>
<dbReference type="SUPFAM" id="SSF141868">
    <property type="entry name" value="EAL domain-like"/>
    <property type="match status" value="1"/>
</dbReference>
<dbReference type="Pfam" id="PF13426">
    <property type="entry name" value="PAS_9"/>
    <property type="match status" value="1"/>
</dbReference>
<feature type="domain" description="PAC" evidence="7">
    <location>
        <begin position="253"/>
        <end position="305"/>
    </location>
</feature>
<feature type="modified residue" description="4-aspartylphosphate" evidence="3">
    <location>
        <position position="59"/>
    </location>
</feature>
<keyword evidence="3" id="KW-0597">Phosphoprotein</keyword>
<evidence type="ECO:0000256" key="3">
    <source>
        <dbReference type="PROSITE-ProRule" id="PRU00169"/>
    </source>
</evidence>
<dbReference type="SUPFAM" id="SSF55073">
    <property type="entry name" value="Nucleotide cyclase"/>
    <property type="match status" value="1"/>
</dbReference>
<dbReference type="Gene3D" id="3.30.450.20">
    <property type="entry name" value="PAS domain"/>
    <property type="match status" value="2"/>
</dbReference>
<name>A0ABS2W930_9GAMM</name>
<dbReference type="SMART" id="SM00448">
    <property type="entry name" value="REC"/>
    <property type="match status" value="1"/>
</dbReference>
<dbReference type="InterPro" id="IPR029787">
    <property type="entry name" value="Nucleotide_cyclase"/>
</dbReference>
<dbReference type="PROSITE" id="PS50112">
    <property type="entry name" value="PAS"/>
    <property type="match status" value="2"/>
</dbReference>
<dbReference type="Pfam" id="PF00990">
    <property type="entry name" value="GGDEF"/>
    <property type="match status" value="1"/>
</dbReference>
<evidence type="ECO:0000259" key="5">
    <source>
        <dbReference type="PROSITE" id="PS50110"/>
    </source>
</evidence>
<dbReference type="Gene3D" id="3.30.70.270">
    <property type="match status" value="1"/>
</dbReference>
<dbReference type="Gene3D" id="3.20.20.450">
    <property type="entry name" value="EAL domain"/>
    <property type="match status" value="1"/>
</dbReference>
<evidence type="ECO:0000259" key="9">
    <source>
        <dbReference type="PROSITE" id="PS50887"/>
    </source>
</evidence>
<evidence type="ECO:0000313" key="10">
    <source>
        <dbReference type="EMBL" id="MBN0988199.1"/>
    </source>
</evidence>